<reference evidence="4 5" key="1">
    <citation type="submission" date="2017-11" db="EMBL/GenBank/DDBJ databases">
        <title>Draft genome sequences of strains TRE 1, TRE D, TRE H and TRI 7, isolated from tamarins, belonging to four potential novel Bifidobacterium species.</title>
        <authorList>
            <person name="Mattarelli P."/>
            <person name="Modesto M."/>
            <person name="Bonetti A."/>
            <person name="Puglisi E."/>
            <person name="Morelli L."/>
        </authorList>
    </citation>
    <scope>NUCLEOTIDE SEQUENCE [LARGE SCALE GENOMIC DNA]</scope>
    <source>
        <strain evidence="5">TRED</strain>
    </source>
</reference>
<feature type="domain" description="Helix-hairpin-helix DNA-binding motif class 1" evidence="3">
    <location>
        <begin position="156"/>
        <end position="175"/>
    </location>
</feature>
<feature type="compositionally biased region" description="Basic and acidic residues" evidence="1">
    <location>
        <begin position="1"/>
        <end position="14"/>
    </location>
</feature>
<dbReference type="AlphaFoldDB" id="A0A2M9HTE7"/>
<gene>
    <name evidence="4" type="ORF">CUU80_02905</name>
</gene>
<evidence type="ECO:0000256" key="1">
    <source>
        <dbReference type="SAM" id="MobiDB-lite"/>
    </source>
</evidence>
<dbReference type="NCBIfam" id="TIGR00426">
    <property type="entry name" value="competence protein ComEA helix-hairpin-helix repeat region"/>
    <property type="match status" value="1"/>
</dbReference>
<evidence type="ECO:0000256" key="2">
    <source>
        <dbReference type="SAM" id="Phobius"/>
    </source>
</evidence>
<comment type="caution">
    <text evidence="4">The sequence shown here is derived from an EMBL/GenBank/DDBJ whole genome shotgun (WGS) entry which is preliminary data.</text>
</comment>
<dbReference type="Proteomes" id="UP000228755">
    <property type="component" value="Unassembled WGS sequence"/>
</dbReference>
<dbReference type="SMART" id="SM00278">
    <property type="entry name" value="HhH1"/>
    <property type="match status" value="2"/>
</dbReference>
<proteinExistence type="predicted"/>
<dbReference type="EMBL" id="PGLQ01000001">
    <property type="protein sequence ID" value="PJM80086.1"/>
    <property type="molecule type" value="Genomic_DNA"/>
</dbReference>
<dbReference type="PANTHER" id="PTHR21180:SF32">
    <property type="entry name" value="ENDONUCLEASE_EXONUCLEASE_PHOSPHATASE FAMILY DOMAIN-CONTAINING PROTEIN 1"/>
    <property type="match status" value="1"/>
</dbReference>
<keyword evidence="2" id="KW-1133">Transmembrane helix</keyword>
<dbReference type="InterPro" id="IPR004509">
    <property type="entry name" value="Competence_ComEA_HhH"/>
</dbReference>
<feature type="region of interest" description="Disordered" evidence="1">
    <location>
        <begin position="89"/>
        <end position="145"/>
    </location>
</feature>
<organism evidence="4 5">
    <name type="scientific">Bifidobacterium scaligerum</name>
    <dbReference type="NCBI Taxonomy" id="2052656"/>
    <lineage>
        <taxon>Bacteria</taxon>
        <taxon>Bacillati</taxon>
        <taxon>Actinomycetota</taxon>
        <taxon>Actinomycetes</taxon>
        <taxon>Bifidobacteriales</taxon>
        <taxon>Bifidobacteriaceae</taxon>
        <taxon>Bifidobacterium</taxon>
    </lineage>
</organism>
<dbReference type="RefSeq" id="WP_100495851.1">
    <property type="nucleotide sequence ID" value="NZ_PGLQ01000001.1"/>
</dbReference>
<keyword evidence="2" id="KW-0472">Membrane</keyword>
<dbReference type="InterPro" id="IPR051675">
    <property type="entry name" value="Endo/Exo/Phosphatase_dom_1"/>
</dbReference>
<dbReference type="GO" id="GO:0015628">
    <property type="term" value="P:protein secretion by the type II secretion system"/>
    <property type="evidence" value="ECO:0007669"/>
    <property type="project" value="TreeGrafter"/>
</dbReference>
<sequence>MIDPQRSIRPEQDAKSAFSGRQSLSALIGVRPADTVDETARRNRDKPRLTFAINHALVVILLLVASLGVSLTLLAQQAMNLSVLSSDGNTVQASGENDDGNDSSDNNDDGDDNSVAAERHDDVQNGDADQTGQTLDEDATPAQQDGRIDLNTATSEQLQTIKGIGPVTAERILEHRKAIGRFGSVDQLLDVKGIGSKTLEKIRGQVTVR</sequence>
<keyword evidence="2" id="KW-0812">Transmembrane</keyword>
<evidence type="ECO:0000313" key="4">
    <source>
        <dbReference type="EMBL" id="PJM80086.1"/>
    </source>
</evidence>
<keyword evidence="5" id="KW-1185">Reference proteome</keyword>
<feature type="region of interest" description="Disordered" evidence="1">
    <location>
        <begin position="1"/>
        <end position="20"/>
    </location>
</feature>
<dbReference type="Gene3D" id="1.10.150.320">
    <property type="entry name" value="Photosystem II 12 kDa extrinsic protein"/>
    <property type="match status" value="1"/>
</dbReference>
<feature type="transmembrane region" description="Helical" evidence="2">
    <location>
        <begin position="51"/>
        <end position="75"/>
    </location>
</feature>
<dbReference type="GO" id="GO:0015627">
    <property type="term" value="C:type II protein secretion system complex"/>
    <property type="evidence" value="ECO:0007669"/>
    <property type="project" value="TreeGrafter"/>
</dbReference>
<dbReference type="GO" id="GO:0003677">
    <property type="term" value="F:DNA binding"/>
    <property type="evidence" value="ECO:0007669"/>
    <property type="project" value="InterPro"/>
</dbReference>
<dbReference type="SUPFAM" id="SSF47781">
    <property type="entry name" value="RuvA domain 2-like"/>
    <property type="match status" value="1"/>
</dbReference>
<name>A0A2M9HTE7_9BIFI</name>
<feature type="domain" description="Helix-hairpin-helix DNA-binding motif class 1" evidence="3">
    <location>
        <begin position="186"/>
        <end position="205"/>
    </location>
</feature>
<accession>A0A2M9HTE7</accession>
<dbReference type="Pfam" id="PF12836">
    <property type="entry name" value="HHH_3"/>
    <property type="match status" value="1"/>
</dbReference>
<dbReference type="GO" id="GO:0006281">
    <property type="term" value="P:DNA repair"/>
    <property type="evidence" value="ECO:0007669"/>
    <property type="project" value="InterPro"/>
</dbReference>
<dbReference type="InterPro" id="IPR003583">
    <property type="entry name" value="Hlx-hairpin-Hlx_DNA-bd_motif"/>
</dbReference>
<evidence type="ECO:0000313" key="5">
    <source>
        <dbReference type="Proteomes" id="UP000228755"/>
    </source>
</evidence>
<dbReference type="PANTHER" id="PTHR21180">
    <property type="entry name" value="ENDONUCLEASE/EXONUCLEASE/PHOSPHATASE FAMILY DOMAIN-CONTAINING PROTEIN 1"/>
    <property type="match status" value="1"/>
</dbReference>
<feature type="compositionally biased region" description="Acidic residues" evidence="1">
    <location>
        <begin position="96"/>
        <end position="112"/>
    </location>
</feature>
<dbReference type="InterPro" id="IPR010994">
    <property type="entry name" value="RuvA_2-like"/>
</dbReference>
<protein>
    <submittedName>
        <fullName evidence="4">Competence protein ComEA</fullName>
    </submittedName>
</protein>
<dbReference type="OrthoDB" id="9758724at2"/>
<evidence type="ECO:0000259" key="3">
    <source>
        <dbReference type="SMART" id="SM00278"/>
    </source>
</evidence>